<accession>A0ACD1BGJ7</accession>
<protein>
    <submittedName>
        <fullName evidence="1">Cobalt ABC transporter permease</fullName>
    </submittedName>
</protein>
<dbReference type="Proteomes" id="UP000594603">
    <property type="component" value="Plasmid p2"/>
</dbReference>
<reference evidence="1" key="1">
    <citation type="submission" date="2020-04" db="EMBL/GenBank/DDBJ databases">
        <title>A novel bacterium ('Candidatus Sarcina troglodytae' sp. nov.) linked to a protracted, uniformly lethal epizootic among sanctuary western chimpanzees (Pan troglodytes verus) in Sierra Leone.</title>
        <authorList>
            <person name="Owens L.A."/>
            <person name="Colitti B."/>
            <person name="Hirji I."/>
            <person name="Pizaro A."/>
            <person name="Jaffe J.E."/>
            <person name="Moittie S."/>
            <person name="Bishop-Lilly K.A."/>
            <person name="Estrella L.A."/>
            <person name="Voegtly L.J."/>
            <person name="Kuhn J.H."/>
            <person name="Suen G."/>
            <person name="Deblois C.L."/>
            <person name="Dunn C."/>
            <person name="Juan-Salles C."/>
            <person name="Goldberg T.L."/>
        </authorList>
    </citation>
    <scope>NUCLEOTIDE SEQUENCE</scope>
    <source>
        <strain evidence="1">JB2</strain>
    </source>
</reference>
<dbReference type="EMBL" id="CP051756">
    <property type="protein sequence ID" value="QPJ86694.1"/>
    <property type="molecule type" value="Genomic_DNA"/>
</dbReference>
<gene>
    <name evidence="1" type="ORF">HH195_12030</name>
</gene>
<evidence type="ECO:0000313" key="2">
    <source>
        <dbReference type="Proteomes" id="UP000594603"/>
    </source>
</evidence>
<keyword evidence="2" id="KW-1185">Reference proteome</keyword>
<evidence type="ECO:0000313" key="1">
    <source>
        <dbReference type="EMBL" id="QPJ86694.1"/>
    </source>
</evidence>
<sequence length="163" mass="18562">MINSILAQITPDILTALGVAVAGFLVTVIKKLGDSGINYLESHRALIEHTLQTNKHQQEIQTAKEVWHMVDEKFRITDDLKELLKSKADEFDKILLNKFPYLTQSEIADIRQAIAGEINKGKDELNKDSLQEQQAKIMQQNNQLLTENSQLKNKIEQLQNVIK</sequence>
<name>A0ACD1BGJ7_9CLOT</name>
<keyword evidence="1" id="KW-0614">Plasmid</keyword>
<geneLocation type="plasmid" evidence="1 2">
    <name>p2</name>
</geneLocation>
<organism evidence="1 2">
    <name type="scientific">Candidatus Sarcina troglodytae</name>
    <dbReference type="NCBI Taxonomy" id="2726954"/>
    <lineage>
        <taxon>Bacteria</taxon>
        <taxon>Bacillati</taxon>
        <taxon>Bacillota</taxon>
        <taxon>Clostridia</taxon>
        <taxon>Eubacteriales</taxon>
        <taxon>Clostridiaceae</taxon>
        <taxon>Sarcina</taxon>
    </lineage>
</organism>
<proteinExistence type="predicted"/>